<name>A0A0S3SW31_PHAAN</name>
<feature type="chain" id="PRO_5006618674" evidence="1">
    <location>
        <begin position="20"/>
        <end position="79"/>
    </location>
</feature>
<sequence length="79" mass="9136">MVLIIRILFYHHLLVCVTAKNINDLVPTFFQKKPVVFFTAIIKHIMELANVISVLSKSRPKKCNIILNQEKMCGRFHLG</sequence>
<proteinExistence type="predicted"/>
<dbReference type="Proteomes" id="UP000291084">
    <property type="component" value="Chromosome 9"/>
</dbReference>
<evidence type="ECO:0000256" key="1">
    <source>
        <dbReference type="SAM" id="SignalP"/>
    </source>
</evidence>
<protein>
    <submittedName>
        <fullName evidence="2">Uncharacterized protein</fullName>
    </submittedName>
</protein>
<accession>A0A0S3SW31</accession>
<evidence type="ECO:0000313" key="3">
    <source>
        <dbReference type="Proteomes" id="UP000291084"/>
    </source>
</evidence>
<organism evidence="2 3">
    <name type="scientific">Vigna angularis var. angularis</name>
    <dbReference type="NCBI Taxonomy" id="157739"/>
    <lineage>
        <taxon>Eukaryota</taxon>
        <taxon>Viridiplantae</taxon>
        <taxon>Streptophyta</taxon>
        <taxon>Embryophyta</taxon>
        <taxon>Tracheophyta</taxon>
        <taxon>Spermatophyta</taxon>
        <taxon>Magnoliopsida</taxon>
        <taxon>eudicotyledons</taxon>
        <taxon>Gunneridae</taxon>
        <taxon>Pentapetalae</taxon>
        <taxon>rosids</taxon>
        <taxon>fabids</taxon>
        <taxon>Fabales</taxon>
        <taxon>Fabaceae</taxon>
        <taxon>Papilionoideae</taxon>
        <taxon>50 kb inversion clade</taxon>
        <taxon>NPAAA clade</taxon>
        <taxon>indigoferoid/millettioid clade</taxon>
        <taxon>Phaseoleae</taxon>
        <taxon>Vigna</taxon>
    </lineage>
</organism>
<keyword evidence="3" id="KW-1185">Reference proteome</keyword>
<gene>
    <name evidence="2" type="primary">Vigan.09G033300</name>
    <name evidence="2" type="ORF">VIGAN_09033300</name>
</gene>
<dbReference type="AlphaFoldDB" id="A0A0S3SW31"/>
<keyword evidence="1" id="KW-0732">Signal</keyword>
<reference evidence="2 3" key="1">
    <citation type="journal article" date="2015" name="Sci. Rep.">
        <title>The power of single molecule real-time sequencing technology in the de novo assembly of a eukaryotic genome.</title>
        <authorList>
            <person name="Sakai H."/>
            <person name="Naito K."/>
            <person name="Ogiso-Tanaka E."/>
            <person name="Takahashi Y."/>
            <person name="Iseki K."/>
            <person name="Muto C."/>
            <person name="Satou K."/>
            <person name="Teruya K."/>
            <person name="Shiroma A."/>
            <person name="Shimoji M."/>
            <person name="Hirano T."/>
            <person name="Itoh T."/>
            <person name="Kaga A."/>
            <person name="Tomooka N."/>
        </authorList>
    </citation>
    <scope>NUCLEOTIDE SEQUENCE [LARGE SCALE GENOMIC DNA]</scope>
    <source>
        <strain evidence="3">cv. Shumari</strain>
    </source>
</reference>
<feature type="signal peptide" evidence="1">
    <location>
        <begin position="1"/>
        <end position="19"/>
    </location>
</feature>
<evidence type="ECO:0000313" key="2">
    <source>
        <dbReference type="EMBL" id="BAT96995.1"/>
    </source>
</evidence>
<dbReference type="EMBL" id="AP015042">
    <property type="protein sequence ID" value="BAT96995.1"/>
    <property type="molecule type" value="Genomic_DNA"/>
</dbReference>